<reference evidence="2 3" key="1">
    <citation type="submission" date="2017-03" db="EMBL/GenBank/DDBJ databases">
        <authorList>
            <person name="Afonso C.L."/>
            <person name="Miller P.J."/>
            <person name="Scott M.A."/>
            <person name="Spackman E."/>
            <person name="Goraichik I."/>
            <person name="Dimitrov K.M."/>
            <person name="Suarez D.L."/>
            <person name="Swayne D.E."/>
        </authorList>
    </citation>
    <scope>NUCLEOTIDE SEQUENCE [LARGE SCALE GENOMIC DNA]</scope>
    <source>
        <strain evidence="2 3">CECT 7639</strain>
    </source>
</reference>
<name>A0A1Y5SNE7_9RHOB</name>
<sequence>MTLTVRPMMPEDVTASCRILNDIIEAGGTTAKEVPLSEALFRAYYLTGSDHVCCHVAVDAGGDVAGFQWLGVSEDLPPDCADIASFARQERIVRGVGRALFAETSWVARKLGFAQINATIRADNVPGLSYYTKMGFQDHSVSHSRPLRDGTLVDRISKRFVLNRQ</sequence>
<evidence type="ECO:0000313" key="2">
    <source>
        <dbReference type="EMBL" id="SLN43046.1"/>
    </source>
</evidence>
<dbReference type="SUPFAM" id="SSF55729">
    <property type="entry name" value="Acyl-CoA N-acyltransferases (Nat)"/>
    <property type="match status" value="1"/>
</dbReference>
<evidence type="ECO:0000259" key="1">
    <source>
        <dbReference type="PROSITE" id="PS51186"/>
    </source>
</evidence>
<dbReference type="InterPro" id="IPR000182">
    <property type="entry name" value="GNAT_dom"/>
</dbReference>
<dbReference type="AlphaFoldDB" id="A0A1Y5SNE7"/>
<dbReference type="OrthoDB" id="5997585at2"/>
<dbReference type="EMBL" id="FWFO01000001">
    <property type="protein sequence ID" value="SLN43046.1"/>
    <property type="molecule type" value="Genomic_DNA"/>
</dbReference>
<dbReference type="Pfam" id="PF00583">
    <property type="entry name" value="Acetyltransf_1"/>
    <property type="match status" value="1"/>
</dbReference>
<feature type="domain" description="N-acetyltransferase" evidence="1">
    <location>
        <begin position="3"/>
        <end position="159"/>
    </location>
</feature>
<dbReference type="InterPro" id="IPR016181">
    <property type="entry name" value="Acyl_CoA_acyltransferase"/>
</dbReference>
<gene>
    <name evidence="2" type="ORF">TRL7639_02235</name>
</gene>
<protein>
    <recommendedName>
        <fullName evidence="1">N-acetyltransferase domain-containing protein</fullName>
    </recommendedName>
</protein>
<dbReference type="Proteomes" id="UP000193077">
    <property type="component" value="Unassembled WGS sequence"/>
</dbReference>
<evidence type="ECO:0000313" key="3">
    <source>
        <dbReference type="Proteomes" id="UP000193077"/>
    </source>
</evidence>
<accession>A0A1Y5SNE7</accession>
<keyword evidence="3" id="KW-1185">Reference proteome</keyword>
<dbReference type="PROSITE" id="PS51186">
    <property type="entry name" value="GNAT"/>
    <property type="match status" value="1"/>
</dbReference>
<dbReference type="Gene3D" id="3.40.630.30">
    <property type="match status" value="1"/>
</dbReference>
<dbReference type="RefSeq" id="WP_085795735.1">
    <property type="nucleotide sequence ID" value="NZ_FWFO01000001.1"/>
</dbReference>
<proteinExistence type="predicted"/>
<organism evidence="2 3">
    <name type="scientific">Falsiruegeria litorea R37</name>
    <dbReference type="NCBI Taxonomy" id="1200284"/>
    <lineage>
        <taxon>Bacteria</taxon>
        <taxon>Pseudomonadati</taxon>
        <taxon>Pseudomonadota</taxon>
        <taxon>Alphaproteobacteria</taxon>
        <taxon>Rhodobacterales</taxon>
        <taxon>Roseobacteraceae</taxon>
        <taxon>Falsiruegeria</taxon>
    </lineage>
</organism>
<dbReference type="GO" id="GO:0016747">
    <property type="term" value="F:acyltransferase activity, transferring groups other than amino-acyl groups"/>
    <property type="evidence" value="ECO:0007669"/>
    <property type="project" value="InterPro"/>
</dbReference>